<feature type="compositionally biased region" description="Basic and acidic residues" evidence="3">
    <location>
        <begin position="586"/>
        <end position="651"/>
    </location>
</feature>
<evidence type="ECO:0000259" key="4">
    <source>
        <dbReference type="SMART" id="SM00198"/>
    </source>
</evidence>
<evidence type="ECO:0000313" key="5">
    <source>
        <dbReference type="EMBL" id="PCG76729.1"/>
    </source>
</evidence>
<dbReference type="CDD" id="cd05380">
    <property type="entry name" value="CAP_euk"/>
    <property type="match status" value="1"/>
</dbReference>
<feature type="compositionally biased region" description="Basic and acidic residues" evidence="3">
    <location>
        <begin position="962"/>
        <end position="975"/>
    </location>
</feature>
<reference evidence="5" key="1">
    <citation type="submission" date="2017-09" db="EMBL/GenBank/DDBJ databases">
        <title>Contemporary evolution of a Lepidopteran species, Heliothis virescens, in response to modern agricultural practices.</title>
        <authorList>
            <person name="Fritz M.L."/>
            <person name="Deyonke A.M."/>
            <person name="Papanicolaou A."/>
            <person name="Micinski S."/>
            <person name="Westbrook J."/>
            <person name="Gould F."/>
        </authorList>
    </citation>
    <scope>NUCLEOTIDE SEQUENCE [LARGE SCALE GENOMIC DNA]</scope>
    <source>
        <strain evidence="5">HvINT-</strain>
        <tissue evidence="5">Whole body</tissue>
    </source>
</reference>
<dbReference type="SMART" id="SM00198">
    <property type="entry name" value="SCP"/>
    <property type="match status" value="1"/>
</dbReference>
<dbReference type="GO" id="GO:0005576">
    <property type="term" value="C:extracellular region"/>
    <property type="evidence" value="ECO:0007669"/>
    <property type="project" value="UniProtKB-SubCell"/>
</dbReference>
<feature type="compositionally biased region" description="Low complexity" evidence="3">
    <location>
        <begin position="904"/>
        <end position="914"/>
    </location>
</feature>
<gene>
    <name evidence="5" type="ORF">B5V51_8809</name>
</gene>
<dbReference type="PANTHER" id="PTHR45691:SF6">
    <property type="entry name" value="PROTEIN DIAPHANOUS"/>
    <property type="match status" value="1"/>
</dbReference>
<proteinExistence type="predicted"/>
<accession>A0A2A4JY44</accession>
<dbReference type="PANTHER" id="PTHR45691">
    <property type="entry name" value="PROTEIN DIAPHANOUS"/>
    <property type="match status" value="1"/>
</dbReference>
<feature type="region of interest" description="Disordered" evidence="3">
    <location>
        <begin position="1531"/>
        <end position="1568"/>
    </location>
</feature>
<feature type="domain" description="SCP" evidence="4">
    <location>
        <begin position="87"/>
        <end position="278"/>
    </location>
</feature>
<dbReference type="GO" id="GO:0005884">
    <property type="term" value="C:actin filament"/>
    <property type="evidence" value="ECO:0007669"/>
    <property type="project" value="TreeGrafter"/>
</dbReference>
<feature type="compositionally biased region" description="Pro residues" evidence="3">
    <location>
        <begin position="455"/>
        <end position="492"/>
    </location>
</feature>
<evidence type="ECO:0000256" key="3">
    <source>
        <dbReference type="SAM" id="MobiDB-lite"/>
    </source>
</evidence>
<feature type="compositionally biased region" description="Basic and acidic residues" evidence="3">
    <location>
        <begin position="1045"/>
        <end position="1111"/>
    </location>
</feature>
<feature type="compositionally biased region" description="Basic residues" evidence="3">
    <location>
        <begin position="976"/>
        <end position="990"/>
    </location>
</feature>
<feature type="compositionally biased region" description="Basic and acidic residues" evidence="3">
    <location>
        <begin position="556"/>
        <end position="567"/>
    </location>
</feature>
<dbReference type="Pfam" id="PF00188">
    <property type="entry name" value="CAP"/>
    <property type="match status" value="1"/>
</dbReference>
<feature type="compositionally biased region" description="Basic and acidic residues" evidence="3">
    <location>
        <begin position="1119"/>
        <end position="1172"/>
    </location>
</feature>
<feature type="compositionally biased region" description="Pro residues" evidence="3">
    <location>
        <begin position="882"/>
        <end position="903"/>
    </location>
</feature>
<evidence type="ECO:0000256" key="2">
    <source>
        <dbReference type="ARBA" id="ARBA00022525"/>
    </source>
</evidence>
<name>A0A2A4JY44_HELVI</name>
<comment type="subcellular location">
    <subcellularLocation>
        <location evidence="1">Secreted</location>
    </subcellularLocation>
</comment>
<feature type="compositionally biased region" description="Pro residues" evidence="3">
    <location>
        <begin position="915"/>
        <end position="952"/>
    </location>
</feature>
<dbReference type="SUPFAM" id="SSF55797">
    <property type="entry name" value="PR-1-like"/>
    <property type="match status" value="1"/>
</dbReference>
<dbReference type="GO" id="GO:0030041">
    <property type="term" value="P:actin filament polymerization"/>
    <property type="evidence" value="ECO:0007669"/>
    <property type="project" value="TreeGrafter"/>
</dbReference>
<comment type="caution">
    <text evidence="5">The sequence shown here is derived from an EMBL/GenBank/DDBJ whole genome shotgun (WGS) entry which is preliminary data.</text>
</comment>
<dbReference type="InterPro" id="IPR051412">
    <property type="entry name" value="Formin_Homology_Diaphanous_sf"/>
</dbReference>
<organism evidence="5">
    <name type="scientific">Heliothis virescens</name>
    <name type="common">Tobacco budworm moth</name>
    <dbReference type="NCBI Taxonomy" id="7102"/>
    <lineage>
        <taxon>Eukaryota</taxon>
        <taxon>Metazoa</taxon>
        <taxon>Ecdysozoa</taxon>
        <taxon>Arthropoda</taxon>
        <taxon>Hexapoda</taxon>
        <taxon>Insecta</taxon>
        <taxon>Pterygota</taxon>
        <taxon>Neoptera</taxon>
        <taxon>Endopterygota</taxon>
        <taxon>Lepidoptera</taxon>
        <taxon>Glossata</taxon>
        <taxon>Ditrysia</taxon>
        <taxon>Noctuoidea</taxon>
        <taxon>Noctuidae</taxon>
        <taxon>Heliothinae</taxon>
        <taxon>Heliothis</taxon>
    </lineage>
</organism>
<dbReference type="STRING" id="7102.A0A2A4JY44"/>
<dbReference type="PRINTS" id="PR00838">
    <property type="entry name" value="V5ALLERGEN"/>
</dbReference>
<keyword evidence="2" id="KW-0964">Secreted</keyword>
<feature type="compositionally biased region" description="Basic and acidic residues" evidence="3">
    <location>
        <begin position="1016"/>
        <end position="1027"/>
    </location>
</feature>
<feature type="region of interest" description="Disordered" evidence="3">
    <location>
        <begin position="423"/>
        <end position="570"/>
    </location>
</feature>
<protein>
    <recommendedName>
        <fullName evidence="4">SCP domain-containing protein</fullName>
    </recommendedName>
</protein>
<dbReference type="EMBL" id="NWSH01000392">
    <property type="protein sequence ID" value="PCG76729.1"/>
    <property type="molecule type" value="Genomic_DNA"/>
</dbReference>
<feature type="compositionally biased region" description="Basic and acidic residues" evidence="3">
    <location>
        <begin position="659"/>
        <end position="712"/>
    </location>
</feature>
<feature type="region of interest" description="Disordered" evidence="3">
    <location>
        <begin position="882"/>
        <end position="1030"/>
    </location>
</feature>
<feature type="region of interest" description="Disordered" evidence="3">
    <location>
        <begin position="1045"/>
        <end position="1182"/>
    </location>
</feature>
<feature type="compositionally biased region" description="Pro residues" evidence="3">
    <location>
        <begin position="423"/>
        <end position="443"/>
    </location>
</feature>
<feature type="compositionally biased region" description="Low complexity" evidence="3">
    <location>
        <begin position="444"/>
        <end position="454"/>
    </location>
</feature>
<dbReference type="InterPro" id="IPR035940">
    <property type="entry name" value="CAP_sf"/>
</dbReference>
<feature type="compositionally biased region" description="Basic and acidic residues" evidence="3">
    <location>
        <begin position="502"/>
        <end position="515"/>
    </location>
</feature>
<sequence length="1583" mass="182942">MPLIDPCQTFVKNNIDLFSLVLLTSLKPARCSLVIDSASQKGIYVSDYCPSMQYCREGAHVMCMYYNANRVMGPHCYNAVNITMSPSLANQLLDVMNAIRSKIANGKETGKDDILLPRGYGIFRLKWDSELATFAQVLANQCLLRHDMCRATKRFPNPGQIVGLVRFTFPDWYLLHQPKGTPTPGLTDAKLVYAITHALKTWYAQKTSVTEQMLKSQPDWNQPSTSQAGRLYFEMIFGSTTHIGCGMSAYAEYNAKSQNTYNSIQLVCNYSSRPRKGGSSYNTEPPLPGLGYSPQCGCPPGTFEDADCLCNELVESTPPRAHEATCPDGETKGNCEPTLVLLPIFTMEDAPPEKLIEQAESIRDPLKNFILQRIDNGTSYPRSKMSLELADMFDDADREVIAAAVLYTSSIYRAPIPPPIFPKNVPDEPPAPPPRIPPRPAPRLSPQLPRAPMVPARPAPPPPPPARPPPDPPSPPPPPPRIPPPTPPPVVPPALDQINELIKAHNDLLEKEQSVKRRPTPKPQPKRPLTKKSSIFTRVAQFKLPGRKSMPSPFEVAKKDVPPRKDFSNLPKVVNDYLSRRSEFRRNSIEDKQNVDENHDIEEKKRYNTKLTDEIKQHIANKKLDEFKKRDDSPQPDEIKQRAEEKQRDDNQYEEIEHDEAKQQLEDSQRVEHKRDAKQHEDRQEKQRVEPKQEEESKQQQQNKPKETEAHTDAPVTETRLKKAEEKVINFNQYLREKDNNTKINTNNKDIDVKDDIDNKLMSLLDTLEKEVKHVALAGNEKEIFDAKIRKIYGTVVGDPVDLTTLKPIETNLGELKKPQHEPSIIKIPEENPQTQIRQIRNQESSLRGSPVLPLNSVMMQQSSPLAHNVIYRAPIPPPIFPKNVPDEPPAPPPRIPPRPAPRLSPQLPRAPMVPARPAPPPPPPARPPPDPPSPPPPPPRIPPPTPPPVVPPALDQINELIKAHNDLLEKEQSVKRRPTPKPQPKRPLTKKSSIFTRVAQFKLPGRKSMPSPFEVAKKDVPPRKDFSNLPKVVNDYLSRRSEFRRNSIEDKQNVDENHDIEEKKRYNTKLTDEIKQHIANKKLDEFKKRDDSPQPDEIKQRAEEKQRDDNQYEEIEHDEAKQQLEDSQRVEHKRDAKQHEDRQEKQRVEPKQEEESKQQQQNKPKETEAHTDAPVTETRLKKAEEKVINFNQYLREKDNNTKINTNNKDIDVKDDIDNKLMSLLDTLEKEVKHVALAGNEKEIFDAKIRKIYGTVVGDPVDLTTLKPIETNLGELKKPQHEPSIIKIPEENPQTQIRQIRNQEVEGKSGRNKNYEYLVQRKDKLIENYNQNKYIENIDANVFSDVEKKRDDAYDRKYNERYEQRYRNGEHKYMDDIDRKYSENLDRKYNENNLDHGKFDIRHKYVDNLNQKYHYTVDQKYDDNVTPAHRNQIKYDPKDVVEFREFKNNALTSAEENNIKYRNYDKFEKDIKPQGIIDRNLLRNKDERKHRIRDDGRRIKSVHAHNDLEDPLSLERRKYYQEKLDNIERKLRGTRNNRHRNDQVRNERPMRRMRPSRDGIQRTRSKSQTDFYMPERARFLHGF</sequence>
<dbReference type="InterPro" id="IPR014044">
    <property type="entry name" value="CAP_dom"/>
</dbReference>
<feature type="compositionally biased region" description="Basic and acidic residues" evidence="3">
    <location>
        <begin position="1539"/>
        <end position="1561"/>
    </location>
</feature>
<dbReference type="InterPro" id="IPR002413">
    <property type="entry name" value="V5_allergen-like"/>
</dbReference>
<feature type="region of interest" description="Disordered" evidence="3">
    <location>
        <begin position="586"/>
        <end position="722"/>
    </location>
</feature>
<feature type="compositionally biased region" description="Basic residues" evidence="3">
    <location>
        <begin position="516"/>
        <end position="530"/>
    </location>
</feature>
<dbReference type="Gene3D" id="3.40.33.10">
    <property type="entry name" value="CAP"/>
    <property type="match status" value="1"/>
</dbReference>
<evidence type="ECO:0000256" key="1">
    <source>
        <dbReference type="ARBA" id="ARBA00004613"/>
    </source>
</evidence>